<dbReference type="RefSeq" id="WP_073072032.1">
    <property type="nucleotide sequence ID" value="NZ_MPPI01000013.1"/>
</dbReference>
<proteinExistence type="predicted"/>
<dbReference type="InterPro" id="IPR008538">
    <property type="entry name" value="Uma2"/>
</dbReference>
<dbReference type="CDD" id="cd06260">
    <property type="entry name" value="DUF820-like"/>
    <property type="match status" value="1"/>
</dbReference>
<keyword evidence="4" id="KW-1185">Reference proteome</keyword>
<dbReference type="Pfam" id="PF05685">
    <property type="entry name" value="Uma2"/>
    <property type="match status" value="1"/>
</dbReference>
<reference evidence="3 4" key="1">
    <citation type="submission" date="2018-02" db="EMBL/GenBank/DDBJ databases">
        <authorList>
            <person name="Cohen D.B."/>
            <person name="Kent A.D."/>
        </authorList>
    </citation>
    <scope>NUCLEOTIDE SEQUENCE [LARGE SCALE GENOMIC DNA]</scope>
    <source>
        <strain evidence="3 4">ULC007</strain>
    </source>
</reference>
<dbReference type="OrthoDB" id="450749at2"/>
<gene>
    <name evidence="3" type="ORF">C7B65_11475</name>
</gene>
<dbReference type="Proteomes" id="UP000238634">
    <property type="component" value="Unassembled WGS sequence"/>
</dbReference>
<evidence type="ECO:0000313" key="4">
    <source>
        <dbReference type="Proteomes" id="UP000238634"/>
    </source>
</evidence>
<dbReference type="EMBL" id="PVWG01000010">
    <property type="protein sequence ID" value="PSB19530.1"/>
    <property type="molecule type" value="Genomic_DNA"/>
</dbReference>
<dbReference type="SUPFAM" id="SSF52980">
    <property type="entry name" value="Restriction endonuclease-like"/>
    <property type="match status" value="1"/>
</dbReference>
<dbReference type="AlphaFoldDB" id="A0A2T1DG98"/>
<protein>
    <recommendedName>
        <fullName evidence="2">Putative restriction endonuclease domain-containing protein</fullName>
    </recommendedName>
</protein>
<comment type="caution">
    <text evidence="3">The sequence shown here is derived from an EMBL/GenBank/DDBJ whole genome shotgun (WGS) entry which is preliminary data.</text>
</comment>
<dbReference type="PANTHER" id="PTHR33352">
    <property type="entry name" value="SLR1095 PROTEIN"/>
    <property type="match status" value="1"/>
</dbReference>
<sequence length="234" mass="27324">MVTTPTSIVYPDSDGLPMSDNTRQFEYIVYIKKGVDWLFSDHPQIFVGGDLLWYPVEGNNKLRQAPDVMVAFGRPKGDRGSYQQWKEENIPPQVVFEIISPGNTIPEMTRKFQFYERYGVEEYYIYDPDRLSLGGFLRQNDRLEEIEVMEEWVSPRLKVRFTLNPDGGLELYRPDGRLFERYEEIAARAEREHQRAEQAEQRVNQAEAEVDRLKAQLRAMGHNPDDLIGTEGRE</sequence>
<accession>A0A2T1DG98</accession>
<feature type="coiled-coil region" evidence="1">
    <location>
        <begin position="179"/>
        <end position="223"/>
    </location>
</feature>
<organism evidence="3 4">
    <name type="scientific">Phormidesmis priestleyi ULC007</name>
    <dbReference type="NCBI Taxonomy" id="1920490"/>
    <lineage>
        <taxon>Bacteria</taxon>
        <taxon>Bacillati</taxon>
        <taxon>Cyanobacteriota</taxon>
        <taxon>Cyanophyceae</taxon>
        <taxon>Leptolyngbyales</taxon>
        <taxon>Leptolyngbyaceae</taxon>
        <taxon>Phormidesmis</taxon>
    </lineage>
</organism>
<evidence type="ECO:0000256" key="1">
    <source>
        <dbReference type="SAM" id="Coils"/>
    </source>
</evidence>
<feature type="domain" description="Putative restriction endonuclease" evidence="2">
    <location>
        <begin position="36"/>
        <end position="155"/>
    </location>
</feature>
<dbReference type="Gene3D" id="3.90.1570.10">
    <property type="entry name" value="tt1808, chain A"/>
    <property type="match status" value="1"/>
</dbReference>
<dbReference type="STRING" id="1920490.GCA_001895925_04743"/>
<evidence type="ECO:0000259" key="2">
    <source>
        <dbReference type="Pfam" id="PF05685"/>
    </source>
</evidence>
<dbReference type="PANTHER" id="PTHR33352:SF2">
    <property type="entry name" value="SLL0995 PROTEIN"/>
    <property type="match status" value="1"/>
</dbReference>
<keyword evidence="1" id="KW-0175">Coiled coil</keyword>
<dbReference type="InterPro" id="IPR011335">
    <property type="entry name" value="Restrct_endonuc-II-like"/>
</dbReference>
<evidence type="ECO:0000313" key="3">
    <source>
        <dbReference type="EMBL" id="PSB19530.1"/>
    </source>
</evidence>
<dbReference type="InterPro" id="IPR012296">
    <property type="entry name" value="Nuclease_put_TT1808"/>
</dbReference>
<name>A0A2T1DG98_9CYAN</name>
<reference evidence="3 4" key="2">
    <citation type="submission" date="2018-03" db="EMBL/GenBank/DDBJ databases">
        <title>The ancient ancestry and fast evolution of plastids.</title>
        <authorList>
            <person name="Moore K.R."/>
            <person name="Magnabosco C."/>
            <person name="Momper L."/>
            <person name="Gold D.A."/>
            <person name="Bosak T."/>
            <person name="Fournier G.P."/>
        </authorList>
    </citation>
    <scope>NUCLEOTIDE SEQUENCE [LARGE SCALE GENOMIC DNA]</scope>
    <source>
        <strain evidence="3 4">ULC007</strain>
    </source>
</reference>